<comment type="caution">
    <text evidence="2">The sequence shown here is derived from an EMBL/GenBank/DDBJ whole genome shotgun (WGS) entry which is preliminary data.</text>
</comment>
<evidence type="ECO:0000256" key="1">
    <source>
        <dbReference type="SAM" id="SignalP"/>
    </source>
</evidence>
<dbReference type="Proteomes" id="UP000076858">
    <property type="component" value="Unassembled WGS sequence"/>
</dbReference>
<dbReference type="AlphaFoldDB" id="A0A162D3L5"/>
<gene>
    <name evidence="2" type="ORF">APZ42_006398</name>
</gene>
<keyword evidence="1" id="KW-0732">Signal</keyword>
<feature type="signal peptide" evidence="1">
    <location>
        <begin position="1"/>
        <end position="27"/>
    </location>
</feature>
<organism evidence="2 3">
    <name type="scientific">Daphnia magna</name>
    <dbReference type="NCBI Taxonomy" id="35525"/>
    <lineage>
        <taxon>Eukaryota</taxon>
        <taxon>Metazoa</taxon>
        <taxon>Ecdysozoa</taxon>
        <taxon>Arthropoda</taxon>
        <taxon>Crustacea</taxon>
        <taxon>Branchiopoda</taxon>
        <taxon>Diplostraca</taxon>
        <taxon>Cladocera</taxon>
        <taxon>Anomopoda</taxon>
        <taxon>Daphniidae</taxon>
        <taxon>Daphnia</taxon>
    </lineage>
</organism>
<evidence type="ECO:0000313" key="2">
    <source>
        <dbReference type="EMBL" id="KZR98264.1"/>
    </source>
</evidence>
<protein>
    <submittedName>
        <fullName evidence="2">Uncharacterized protein</fullName>
    </submittedName>
</protein>
<accession>A0A162D3L5</accession>
<keyword evidence="3" id="KW-1185">Reference proteome</keyword>
<feature type="non-terminal residue" evidence="2">
    <location>
        <position position="66"/>
    </location>
</feature>
<reference evidence="2 3" key="1">
    <citation type="submission" date="2016-03" db="EMBL/GenBank/DDBJ databases">
        <title>EvidentialGene: Evidence-directed Construction of Genes on Genomes.</title>
        <authorList>
            <person name="Gilbert D.G."/>
            <person name="Choi J.-H."/>
            <person name="Mockaitis K."/>
            <person name="Colbourne J."/>
            <person name="Pfrender M."/>
        </authorList>
    </citation>
    <scope>NUCLEOTIDE SEQUENCE [LARGE SCALE GENOMIC DNA]</scope>
    <source>
        <strain evidence="2 3">Xinb3</strain>
        <tissue evidence="2">Complete organism</tissue>
    </source>
</reference>
<evidence type="ECO:0000313" key="3">
    <source>
        <dbReference type="Proteomes" id="UP000076858"/>
    </source>
</evidence>
<proteinExistence type="predicted"/>
<feature type="chain" id="PRO_5007833028" evidence="1">
    <location>
        <begin position="28"/>
        <end position="66"/>
    </location>
</feature>
<name>A0A162D3L5_9CRUS</name>
<sequence>MRSTKNIPASSILFLIIFVLHQQLKHSSFNDATLDICGSSSIMHKGLAVSVCESQEKHPSFIDTTP</sequence>
<dbReference type="EMBL" id="LRGB01017722">
    <property type="protein sequence ID" value="KZR98264.1"/>
    <property type="molecule type" value="Genomic_DNA"/>
</dbReference>